<reference evidence="2" key="1">
    <citation type="journal article" date="2020" name="Stud. Mycol.">
        <title>101 Dothideomycetes genomes: a test case for predicting lifestyles and emergence of pathogens.</title>
        <authorList>
            <person name="Haridas S."/>
            <person name="Albert R."/>
            <person name="Binder M."/>
            <person name="Bloem J."/>
            <person name="Labutti K."/>
            <person name="Salamov A."/>
            <person name="Andreopoulos B."/>
            <person name="Baker S."/>
            <person name="Barry K."/>
            <person name="Bills G."/>
            <person name="Bluhm B."/>
            <person name="Cannon C."/>
            <person name="Castanera R."/>
            <person name="Culley D."/>
            <person name="Daum C."/>
            <person name="Ezra D."/>
            <person name="Gonzalez J."/>
            <person name="Henrissat B."/>
            <person name="Kuo A."/>
            <person name="Liang C."/>
            <person name="Lipzen A."/>
            <person name="Lutzoni F."/>
            <person name="Magnuson J."/>
            <person name="Mondo S."/>
            <person name="Nolan M."/>
            <person name="Ohm R."/>
            <person name="Pangilinan J."/>
            <person name="Park H.-J."/>
            <person name="Ramirez L."/>
            <person name="Alfaro M."/>
            <person name="Sun H."/>
            <person name="Tritt A."/>
            <person name="Yoshinaga Y."/>
            <person name="Zwiers L.-H."/>
            <person name="Turgeon B."/>
            <person name="Goodwin S."/>
            <person name="Spatafora J."/>
            <person name="Crous P."/>
            <person name="Grigoriev I."/>
        </authorList>
    </citation>
    <scope>NUCLEOTIDE SEQUENCE</scope>
    <source>
        <strain evidence="2">CBS 121739</strain>
    </source>
</reference>
<dbReference type="AlphaFoldDB" id="A0A6A6WGT1"/>
<proteinExistence type="predicted"/>
<dbReference type="GeneID" id="54481144"/>
<feature type="compositionally biased region" description="Polar residues" evidence="1">
    <location>
        <begin position="177"/>
        <end position="188"/>
    </location>
</feature>
<feature type="region of interest" description="Disordered" evidence="1">
    <location>
        <begin position="161"/>
        <end position="209"/>
    </location>
</feature>
<evidence type="ECO:0000313" key="2">
    <source>
        <dbReference type="EMBL" id="KAF2760847.1"/>
    </source>
</evidence>
<sequence length="209" mass="23689">MDPYVPILSESDWDELRDTVIDIDVRDFQGMLLVCIGRLVDGTISAGSKVFANISEDNQERCSYLITRGYLVYEDAFTGILEPFIISRVRKSGGKLPFRTIGINDVVDPIIPCKFLAADIYHAGPNMRALGYRMLEYYRLCGSVRPDVVEMMAKIYETRALTKPPQSPKRHGAKYNVQPQKRISQEPSRQPEMTAREVVSITRSRSGDH</sequence>
<name>A0A6A6WGT1_9PEZI</name>
<evidence type="ECO:0000313" key="3">
    <source>
        <dbReference type="Proteomes" id="UP000799437"/>
    </source>
</evidence>
<gene>
    <name evidence="2" type="ORF">EJ05DRAFT_243855</name>
</gene>
<dbReference type="Proteomes" id="UP000799437">
    <property type="component" value="Unassembled WGS sequence"/>
</dbReference>
<protein>
    <submittedName>
        <fullName evidence="2">Uncharacterized protein</fullName>
    </submittedName>
</protein>
<evidence type="ECO:0000256" key="1">
    <source>
        <dbReference type="SAM" id="MobiDB-lite"/>
    </source>
</evidence>
<organism evidence="2 3">
    <name type="scientific">Pseudovirgaria hyperparasitica</name>
    <dbReference type="NCBI Taxonomy" id="470096"/>
    <lineage>
        <taxon>Eukaryota</taxon>
        <taxon>Fungi</taxon>
        <taxon>Dikarya</taxon>
        <taxon>Ascomycota</taxon>
        <taxon>Pezizomycotina</taxon>
        <taxon>Dothideomycetes</taxon>
        <taxon>Dothideomycetes incertae sedis</taxon>
        <taxon>Acrospermales</taxon>
        <taxon>Acrospermaceae</taxon>
        <taxon>Pseudovirgaria</taxon>
    </lineage>
</organism>
<dbReference type="RefSeq" id="XP_033603298.1">
    <property type="nucleotide sequence ID" value="XM_033740090.1"/>
</dbReference>
<keyword evidence="3" id="KW-1185">Reference proteome</keyword>
<accession>A0A6A6WGT1</accession>
<dbReference type="EMBL" id="ML996567">
    <property type="protein sequence ID" value="KAF2760847.1"/>
    <property type="molecule type" value="Genomic_DNA"/>
</dbReference>